<keyword evidence="7" id="KW-0067">ATP-binding</keyword>
<keyword evidence="8" id="KW-0694">RNA-binding</keyword>
<feature type="region of interest" description="Disordered" evidence="15">
    <location>
        <begin position="649"/>
        <end position="731"/>
    </location>
</feature>
<comment type="similarity">
    <text evidence="10">Belongs to the DEAD box helicase family. DDX52/ROK1 subfamily.</text>
</comment>
<dbReference type="EMBL" id="JAPZBU010000011">
    <property type="protein sequence ID" value="KAJ5378570.1"/>
    <property type="molecule type" value="Genomic_DNA"/>
</dbReference>
<dbReference type="GO" id="GO:0005730">
    <property type="term" value="C:nucleolus"/>
    <property type="evidence" value="ECO:0007669"/>
    <property type="project" value="UniProtKB-SubCell"/>
</dbReference>
<comment type="subcellular location">
    <subcellularLocation>
        <location evidence="1">Nucleus</location>
        <location evidence="1">Nucleolus</location>
    </subcellularLocation>
</comment>
<evidence type="ECO:0000256" key="3">
    <source>
        <dbReference type="ARBA" id="ARBA00022517"/>
    </source>
</evidence>
<keyword evidence="5" id="KW-0378">Hydrolase</keyword>
<feature type="compositionally biased region" description="Basic and acidic residues" evidence="15">
    <location>
        <begin position="692"/>
        <end position="701"/>
    </location>
</feature>
<dbReference type="CDD" id="cd18787">
    <property type="entry name" value="SF2_C_DEAD"/>
    <property type="match status" value="1"/>
</dbReference>
<comment type="caution">
    <text evidence="18">The sequence shown here is derived from an EMBL/GenBank/DDBJ whole genome shotgun (WGS) entry which is preliminary data.</text>
</comment>
<evidence type="ECO:0000256" key="15">
    <source>
        <dbReference type="SAM" id="MobiDB-lite"/>
    </source>
</evidence>
<evidence type="ECO:0000259" key="17">
    <source>
        <dbReference type="PROSITE" id="PS51194"/>
    </source>
</evidence>
<dbReference type="OrthoDB" id="360161at2759"/>
<evidence type="ECO:0000256" key="13">
    <source>
        <dbReference type="ARBA" id="ARBA00024419"/>
    </source>
</evidence>
<dbReference type="InterPro" id="IPR014001">
    <property type="entry name" value="Helicase_ATP-bd"/>
</dbReference>
<evidence type="ECO:0000256" key="11">
    <source>
        <dbReference type="ARBA" id="ARBA00024367"/>
    </source>
</evidence>
<dbReference type="GO" id="GO:0005829">
    <property type="term" value="C:cytosol"/>
    <property type="evidence" value="ECO:0007669"/>
    <property type="project" value="TreeGrafter"/>
</dbReference>
<evidence type="ECO:0000256" key="12">
    <source>
        <dbReference type="ARBA" id="ARBA00024410"/>
    </source>
</evidence>
<comment type="catalytic activity">
    <reaction evidence="14">
        <text>ATP + H2O = ADP + phosphate + H(+)</text>
        <dbReference type="Rhea" id="RHEA:13065"/>
        <dbReference type="ChEBI" id="CHEBI:15377"/>
        <dbReference type="ChEBI" id="CHEBI:15378"/>
        <dbReference type="ChEBI" id="CHEBI:30616"/>
        <dbReference type="ChEBI" id="CHEBI:43474"/>
        <dbReference type="ChEBI" id="CHEBI:456216"/>
        <dbReference type="EC" id="3.6.4.13"/>
    </reaction>
</comment>
<keyword evidence="6" id="KW-0347">Helicase</keyword>
<dbReference type="EC" id="3.6.4.13" evidence="2"/>
<dbReference type="InterPro" id="IPR044764">
    <property type="entry name" value="DDX52/Rok1_DEADc"/>
</dbReference>
<dbReference type="SMART" id="SM00490">
    <property type="entry name" value="HELICc"/>
    <property type="match status" value="1"/>
</dbReference>
<feature type="compositionally biased region" description="Acidic residues" evidence="15">
    <location>
        <begin position="102"/>
        <end position="112"/>
    </location>
</feature>
<evidence type="ECO:0000313" key="18">
    <source>
        <dbReference type="EMBL" id="KAJ5378570.1"/>
    </source>
</evidence>
<evidence type="ECO:0000256" key="7">
    <source>
        <dbReference type="ARBA" id="ARBA00022840"/>
    </source>
</evidence>
<dbReference type="InterPro" id="IPR050079">
    <property type="entry name" value="DEAD_box_RNA_helicase"/>
</dbReference>
<comment type="function">
    <text evidence="9">ATP-dependent RNA helicase involved in 40S ribosomal subunit biogenesis. Required for the processing and cleavage of 35S pre-rRNA at sites A0, A1, and A2, leading to mature 18S rRNA.</text>
</comment>
<dbReference type="InterPro" id="IPR001650">
    <property type="entry name" value="Helicase_C-like"/>
</dbReference>
<feature type="compositionally biased region" description="Basic and acidic residues" evidence="15">
    <location>
        <begin position="668"/>
        <end position="684"/>
    </location>
</feature>
<proteinExistence type="inferred from homology"/>
<evidence type="ECO:0000256" key="5">
    <source>
        <dbReference type="ARBA" id="ARBA00022801"/>
    </source>
</evidence>
<dbReference type="GeneID" id="81375306"/>
<evidence type="ECO:0000256" key="9">
    <source>
        <dbReference type="ARBA" id="ARBA00024310"/>
    </source>
</evidence>
<dbReference type="Pfam" id="PF00270">
    <property type="entry name" value="DEAD"/>
    <property type="match status" value="1"/>
</dbReference>
<accession>A0A9W9SIE7</accession>
<comment type="subunit">
    <text evidence="11">Interacts with the U3 snoRNA and is associated with the 90S and 40S pre-ribosomes.</text>
</comment>
<dbReference type="RefSeq" id="XP_056482356.1">
    <property type="nucleotide sequence ID" value="XM_056636326.1"/>
</dbReference>
<reference evidence="18" key="2">
    <citation type="journal article" date="2023" name="IMA Fungus">
        <title>Comparative genomic study of the Penicillium genus elucidates a diverse pangenome and 15 lateral gene transfer events.</title>
        <authorList>
            <person name="Petersen C."/>
            <person name="Sorensen T."/>
            <person name="Nielsen M.R."/>
            <person name="Sondergaard T.E."/>
            <person name="Sorensen J.L."/>
            <person name="Fitzpatrick D.A."/>
            <person name="Frisvad J.C."/>
            <person name="Nielsen K.L."/>
        </authorList>
    </citation>
    <scope>NUCLEOTIDE SEQUENCE</scope>
    <source>
        <strain evidence="18">IBT 29677</strain>
    </source>
</reference>
<dbReference type="SUPFAM" id="SSF52540">
    <property type="entry name" value="P-loop containing nucleoside triphosphate hydrolases"/>
    <property type="match status" value="1"/>
</dbReference>
<evidence type="ECO:0000256" key="14">
    <source>
        <dbReference type="ARBA" id="ARBA00047984"/>
    </source>
</evidence>
<evidence type="ECO:0000256" key="6">
    <source>
        <dbReference type="ARBA" id="ARBA00022806"/>
    </source>
</evidence>
<feature type="compositionally biased region" description="Polar residues" evidence="15">
    <location>
        <begin position="79"/>
        <end position="89"/>
    </location>
</feature>
<dbReference type="GO" id="GO:0005524">
    <property type="term" value="F:ATP binding"/>
    <property type="evidence" value="ECO:0007669"/>
    <property type="project" value="UniProtKB-KW"/>
</dbReference>
<feature type="compositionally biased region" description="Acidic residues" evidence="15">
    <location>
        <begin position="315"/>
        <end position="330"/>
    </location>
</feature>
<dbReference type="InterPro" id="IPR027417">
    <property type="entry name" value="P-loop_NTPase"/>
</dbReference>
<keyword evidence="19" id="KW-1185">Reference proteome</keyword>
<dbReference type="GO" id="GO:0030490">
    <property type="term" value="P:maturation of SSU-rRNA"/>
    <property type="evidence" value="ECO:0007669"/>
    <property type="project" value="InterPro"/>
</dbReference>
<feature type="domain" description="Helicase ATP-binding" evidence="16">
    <location>
        <begin position="222"/>
        <end position="432"/>
    </location>
</feature>
<dbReference type="Pfam" id="PF00271">
    <property type="entry name" value="Helicase_C"/>
    <property type="match status" value="1"/>
</dbReference>
<feature type="compositionally biased region" description="Basic and acidic residues" evidence="15">
    <location>
        <begin position="90"/>
        <end position="101"/>
    </location>
</feature>
<reference evidence="18" key="1">
    <citation type="submission" date="2022-12" db="EMBL/GenBank/DDBJ databases">
        <authorList>
            <person name="Petersen C."/>
        </authorList>
    </citation>
    <scope>NUCLEOTIDE SEQUENCE</scope>
    <source>
        <strain evidence="18">IBT 29677</strain>
    </source>
</reference>
<evidence type="ECO:0000256" key="4">
    <source>
        <dbReference type="ARBA" id="ARBA00022741"/>
    </source>
</evidence>
<dbReference type="InterPro" id="IPR011545">
    <property type="entry name" value="DEAD/DEAH_box_helicase_dom"/>
</dbReference>
<name>A0A9W9SIE7_9EURO</name>
<gene>
    <name evidence="18" type="ORF">N7509_011689</name>
</gene>
<dbReference type="PANTHER" id="PTHR47959:SF15">
    <property type="entry name" value="RNA HELICASE"/>
    <property type="match status" value="1"/>
</dbReference>
<dbReference type="SMART" id="SM00487">
    <property type="entry name" value="DEXDc"/>
    <property type="match status" value="1"/>
</dbReference>
<dbReference type="PANTHER" id="PTHR47959">
    <property type="entry name" value="ATP-DEPENDENT RNA HELICASE RHLE-RELATED"/>
    <property type="match status" value="1"/>
</dbReference>
<dbReference type="GO" id="GO:0016787">
    <property type="term" value="F:hydrolase activity"/>
    <property type="evidence" value="ECO:0007669"/>
    <property type="project" value="UniProtKB-KW"/>
</dbReference>
<dbReference type="AlphaFoldDB" id="A0A9W9SIE7"/>
<keyword evidence="4" id="KW-0547">Nucleotide-binding</keyword>
<evidence type="ECO:0000256" key="8">
    <source>
        <dbReference type="ARBA" id="ARBA00022884"/>
    </source>
</evidence>
<evidence type="ECO:0000259" key="16">
    <source>
        <dbReference type="PROSITE" id="PS51192"/>
    </source>
</evidence>
<keyword evidence="3" id="KW-0690">Ribosome biogenesis</keyword>
<evidence type="ECO:0000313" key="19">
    <source>
        <dbReference type="Proteomes" id="UP001147747"/>
    </source>
</evidence>
<feature type="domain" description="Helicase C-terminal" evidence="17">
    <location>
        <begin position="474"/>
        <end position="642"/>
    </location>
</feature>
<feature type="region of interest" description="Disordered" evidence="15">
    <location>
        <begin position="1"/>
        <end position="113"/>
    </location>
</feature>
<dbReference type="CDD" id="cd17957">
    <property type="entry name" value="DEADc_DDX52"/>
    <property type="match status" value="1"/>
</dbReference>
<dbReference type="GO" id="GO:0003724">
    <property type="term" value="F:RNA helicase activity"/>
    <property type="evidence" value="ECO:0007669"/>
    <property type="project" value="UniProtKB-EC"/>
</dbReference>
<dbReference type="Gene3D" id="3.40.50.300">
    <property type="entry name" value="P-loop containing nucleotide triphosphate hydrolases"/>
    <property type="match status" value="2"/>
</dbReference>
<dbReference type="Proteomes" id="UP001147747">
    <property type="component" value="Unassembled WGS sequence"/>
</dbReference>
<protein>
    <recommendedName>
        <fullName evidence="12">ATP-dependent RNA helicase ROK1</fullName>
        <ecNumber evidence="2">3.6.4.13</ecNumber>
    </recommendedName>
    <alternativeName>
        <fullName evidence="13">ATP-dependent RNA helicase rok1</fullName>
    </alternativeName>
</protein>
<dbReference type="PROSITE" id="PS51194">
    <property type="entry name" value="HELICASE_CTER"/>
    <property type="match status" value="1"/>
</dbReference>
<evidence type="ECO:0000256" key="2">
    <source>
        <dbReference type="ARBA" id="ARBA00012552"/>
    </source>
</evidence>
<organism evidence="18 19">
    <name type="scientific">Penicillium cosmopolitanum</name>
    <dbReference type="NCBI Taxonomy" id="1131564"/>
    <lineage>
        <taxon>Eukaryota</taxon>
        <taxon>Fungi</taxon>
        <taxon>Dikarya</taxon>
        <taxon>Ascomycota</taxon>
        <taxon>Pezizomycotina</taxon>
        <taxon>Eurotiomycetes</taxon>
        <taxon>Eurotiomycetidae</taxon>
        <taxon>Eurotiales</taxon>
        <taxon>Aspergillaceae</taxon>
        <taxon>Penicillium</taxon>
    </lineage>
</organism>
<dbReference type="GO" id="GO:0003723">
    <property type="term" value="F:RNA binding"/>
    <property type="evidence" value="ECO:0007669"/>
    <property type="project" value="UniProtKB-KW"/>
</dbReference>
<sequence length="731" mass="80127">MDAFRLLTRSANFKKAAVPTAEPAARLPSAGTATNPQLFRTAEADELESKHGKKRKRLAVTEDDGAIPADLDFFHTTKRSTAPPTGASTTKDDHTSTTQRDDDSEEEDTMDEVECRTILNSHKIKVTDLRDLSEIQPAVAVAEKEKESKKKKKKSKKDKAPELSKKEQKRARRMFPQPLVSFKELRTRYKISSRLASNVAEQGFTMPTEVQLSSLPLLLGGSAKNSSEPDLLVVAPTGSGKTLSFLIPVINKIVRHHHSGADEHGILSVVVVPTKELASQIVNEGRKLVAGTGVKITLMKKGMRVVESEGATAIEESDASGSEDEEDEEEGSKAKGQNNSPVTKSDILVTTPLQLVNSLSANQTKPVASMPLVRSLVFDEADVLLDPLFREQTLDIWRSCVHPDLRVSLWSATMGSNIEELTRSTIKERLENIGQTSNTLHPLVRLVVGLKDSAVPNIDHRLVYAATEQGKLLGLRQLLHPTAASASDVRLRPPFLIFTQTIPRAVALHSELKYDIPAEAGGSSRIAVLHSDLSDNQRSDIMRDFRKGEIWILVTTDALSRGLDIKGLNGIVNYDIPNSAAIYVHRAGRTGRAGREGGIAVTFYTKEDIPYVKSIANVIDASEKLRGTDGAKSIQKWLLESLPDLSKKDKQELKKHGVKARQLSKQIGGKEGKDKEREEREARKARISTKSGFERRLENKKKGAIAASRDRKAAASGNAVSDDGSWDGLED</sequence>
<dbReference type="PROSITE" id="PS51192">
    <property type="entry name" value="HELICASE_ATP_BIND_1"/>
    <property type="match status" value="1"/>
</dbReference>
<evidence type="ECO:0000256" key="10">
    <source>
        <dbReference type="ARBA" id="ARBA00024355"/>
    </source>
</evidence>
<feature type="region of interest" description="Disordered" evidence="15">
    <location>
        <begin position="140"/>
        <end position="171"/>
    </location>
</feature>
<evidence type="ECO:0000256" key="1">
    <source>
        <dbReference type="ARBA" id="ARBA00004604"/>
    </source>
</evidence>
<feature type="region of interest" description="Disordered" evidence="15">
    <location>
        <begin position="309"/>
        <end position="343"/>
    </location>
</feature>